<evidence type="ECO:0000256" key="1">
    <source>
        <dbReference type="SAM" id="MobiDB-lite"/>
    </source>
</evidence>
<feature type="transmembrane region" description="Helical" evidence="2">
    <location>
        <begin position="40"/>
        <end position="57"/>
    </location>
</feature>
<keyword evidence="4" id="KW-1185">Reference proteome</keyword>
<keyword evidence="2" id="KW-0812">Transmembrane</keyword>
<feature type="compositionally biased region" description="Basic and acidic residues" evidence="1">
    <location>
        <begin position="171"/>
        <end position="197"/>
    </location>
</feature>
<feature type="transmembrane region" description="Helical" evidence="2">
    <location>
        <begin position="77"/>
        <end position="97"/>
    </location>
</feature>
<name>A0A1N7PMF1_9GAMM</name>
<keyword evidence="2" id="KW-0472">Membrane</keyword>
<proteinExistence type="predicted"/>
<sequence length="197" mass="22286">MDRVTGVYILTKRLIIMTAVSICIFTALFSATFLHEGRLMVSWAVFVCGILGGFVSIQQRVKTVTDQELRLLTRSWFQILLIPIFGGLFALVLYSLFLSGIISGHMFPWFYIPEPDGHPDNAYIVSFLTETYPATGQDMAKLLFWSFVAGFSERFVPQIINRVTDQVEEDERQKDKSGSGKRDAAAEEKETAEVRTK</sequence>
<reference evidence="4" key="1">
    <citation type="submission" date="2017-01" db="EMBL/GenBank/DDBJ databases">
        <authorList>
            <person name="Varghese N."/>
            <person name="Submissions S."/>
        </authorList>
    </citation>
    <scope>NUCLEOTIDE SEQUENCE [LARGE SCALE GENOMIC DNA]</scope>
    <source>
        <strain evidence="4">DSM 24913</strain>
    </source>
</reference>
<evidence type="ECO:0000313" key="3">
    <source>
        <dbReference type="EMBL" id="SIT11815.1"/>
    </source>
</evidence>
<evidence type="ECO:0000256" key="2">
    <source>
        <dbReference type="SAM" id="Phobius"/>
    </source>
</evidence>
<dbReference type="RefSeq" id="WP_076517397.1">
    <property type="nucleotide sequence ID" value="NZ_FTOH01000010.1"/>
</dbReference>
<organism evidence="3 4">
    <name type="scientific">Thalassolituus maritimus</name>
    <dbReference type="NCBI Taxonomy" id="484498"/>
    <lineage>
        <taxon>Bacteria</taxon>
        <taxon>Pseudomonadati</taxon>
        <taxon>Pseudomonadota</taxon>
        <taxon>Gammaproteobacteria</taxon>
        <taxon>Oceanospirillales</taxon>
        <taxon>Oceanospirillaceae</taxon>
        <taxon>Thalassolituus</taxon>
    </lineage>
</organism>
<gene>
    <name evidence="3" type="ORF">SAMN05421686_11097</name>
</gene>
<dbReference type="EMBL" id="FTOH01000010">
    <property type="protein sequence ID" value="SIT11815.1"/>
    <property type="molecule type" value="Genomic_DNA"/>
</dbReference>
<dbReference type="STRING" id="484498.SAMN05421686_11097"/>
<dbReference type="AlphaFoldDB" id="A0A1N7PMF1"/>
<feature type="region of interest" description="Disordered" evidence="1">
    <location>
        <begin position="166"/>
        <end position="197"/>
    </location>
</feature>
<accession>A0A1N7PMF1</accession>
<keyword evidence="2" id="KW-1133">Transmembrane helix</keyword>
<dbReference type="Proteomes" id="UP000185639">
    <property type="component" value="Unassembled WGS sequence"/>
</dbReference>
<feature type="transmembrane region" description="Helical" evidence="2">
    <location>
        <begin position="14"/>
        <end position="34"/>
    </location>
</feature>
<evidence type="ECO:0000313" key="4">
    <source>
        <dbReference type="Proteomes" id="UP000185639"/>
    </source>
</evidence>
<protein>
    <submittedName>
        <fullName evidence="3">Uncharacterized protein</fullName>
    </submittedName>
</protein>